<evidence type="ECO:0000313" key="2">
    <source>
        <dbReference type="Proteomes" id="UP001054252"/>
    </source>
</evidence>
<organism evidence="1 2">
    <name type="scientific">Rubroshorea leprosula</name>
    <dbReference type="NCBI Taxonomy" id="152421"/>
    <lineage>
        <taxon>Eukaryota</taxon>
        <taxon>Viridiplantae</taxon>
        <taxon>Streptophyta</taxon>
        <taxon>Embryophyta</taxon>
        <taxon>Tracheophyta</taxon>
        <taxon>Spermatophyta</taxon>
        <taxon>Magnoliopsida</taxon>
        <taxon>eudicotyledons</taxon>
        <taxon>Gunneridae</taxon>
        <taxon>Pentapetalae</taxon>
        <taxon>rosids</taxon>
        <taxon>malvids</taxon>
        <taxon>Malvales</taxon>
        <taxon>Dipterocarpaceae</taxon>
        <taxon>Rubroshorea</taxon>
    </lineage>
</organism>
<gene>
    <name evidence="1" type="ORF">SLEP1_g21790</name>
</gene>
<dbReference type="Proteomes" id="UP001054252">
    <property type="component" value="Unassembled WGS sequence"/>
</dbReference>
<keyword evidence="2" id="KW-1185">Reference proteome</keyword>
<accession>A0AAV5JD87</accession>
<proteinExistence type="predicted"/>
<dbReference type="EMBL" id="BPVZ01000032">
    <property type="protein sequence ID" value="GKV10426.1"/>
    <property type="molecule type" value="Genomic_DNA"/>
</dbReference>
<reference evidence="1 2" key="1">
    <citation type="journal article" date="2021" name="Commun. Biol.">
        <title>The genome of Shorea leprosula (Dipterocarpaceae) highlights the ecological relevance of drought in aseasonal tropical rainforests.</title>
        <authorList>
            <person name="Ng K.K.S."/>
            <person name="Kobayashi M.J."/>
            <person name="Fawcett J.A."/>
            <person name="Hatakeyama M."/>
            <person name="Paape T."/>
            <person name="Ng C.H."/>
            <person name="Ang C.C."/>
            <person name="Tnah L.H."/>
            <person name="Lee C.T."/>
            <person name="Nishiyama T."/>
            <person name="Sese J."/>
            <person name="O'Brien M.J."/>
            <person name="Copetti D."/>
            <person name="Mohd Noor M.I."/>
            <person name="Ong R.C."/>
            <person name="Putra M."/>
            <person name="Sireger I.Z."/>
            <person name="Indrioko S."/>
            <person name="Kosugi Y."/>
            <person name="Izuno A."/>
            <person name="Isagi Y."/>
            <person name="Lee S.L."/>
            <person name="Shimizu K.K."/>
        </authorList>
    </citation>
    <scope>NUCLEOTIDE SEQUENCE [LARGE SCALE GENOMIC DNA]</scope>
    <source>
        <strain evidence="1">214</strain>
    </source>
</reference>
<dbReference type="AlphaFoldDB" id="A0AAV5JD87"/>
<evidence type="ECO:0000313" key="1">
    <source>
        <dbReference type="EMBL" id="GKV10426.1"/>
    </source>
</evidence>
<name>A0AAV5JD87_9ROSI</name>
<comment type="caution">
    <text evidence="1">The sequence shown here is derived from an EMBL/GenBank/DDBJ whole genome shotgun (WGS) entry which is preliminary data.</text>
</comment>
<protein>
    <submittedName>
        <fullName evidence="1">Uncharacterized protein</fullName>
    </submittedName>
</protein>
<sequence>MAGRESEYDGALDSDLASDQSLKLQDQSTHLKFSSRIRN</sequence>